<evidence type="ECO:0000256" key="2">
    <source>
        <dbReference type="ARBA" id="ARBA00022475"/>
    </source>
</evidence>
<feature type="domain" description="TRAP C4-dicarboxylate transport system permease DctM subunit" evidence="8">
    <location>
        <begin position="8"/>
        <end position="420"/>
    </location>
</feature>
<feature type="transmembrane region" description="Helical" evidence="7">
    <location>
        <begin position="57"/>
        <end position="75"/>
    </location>
</feature>
<comment type="similarity">
    <text evidence="7">Belongs to the TRAP transporter large permease family.</text>
</comment>
<feature type="transmembrane region" description="Helical" evidence="7">
    <location>
        <begin position="316"/>
        <end position="334"/>
    </location>
</feature>
<keyword evidence="7" id="KW-0813">Transport</keyword>
<keyword evidence="6 7" id="KW-0472">Membrane</keyword>
<evidence type="ECO:0000313" key="9">
    <source>
        <dbReference type="EMBL" id="MWB79065.1"/>
    </source>
</evidence>
<gene>
    <name evidence="9" type="ORF">GLS40_13580</name>
</gene>
<evidence type="ECO:0000313" key="10">
    <source>
        <dbReference type="Proteomes" id="UP000443843"/>
    </source>
</evidence>
<dbReference type="PANTHER" id="PTHR33362">
    <property type="entry name" value="SIALIC ACID TRAP TRANSPORTER PERMEASE PROTEIN SIAT-RELATED"/>
    <property type="match status" value="1"/>
</dbReference>
<evidence type="ECO:0000259" key="8">
    <source>
        <dbReference type="Pfam" id="PF06808"/>
    </source>
</evidence>
<feature type="transmembrane region" description="Helical" evidence="7">
    <location>
        <begin position="170"/>
        <end position="199"/>
    </location>
</feature>
<keyword evidence="4 7" id="KW-0812">Transmembrane</keyword>
<dbReference type="InterPro" id="IPR010656">
    <property type="entry name" value="DctM"/>
</dbReference>
<feature type="transmembrane region" description="Helical" evidence="7">
    <location>
        <begin position="220"/>
        <end position="239"/>
    </location>
</feature>
<organism evidence="9 10">
    <name type="scientific">Pseudooceanicola pacificus</name>
    <dbReference type="NCBI Taxonomy" id="2676438"/>
    <lineage>
        <taxon>Bacteria</taxon>
        <taxon>Pseudomonadati</taxon>
        <taxon>Pseudomonadota</taxon>
        <taxon>Alphaproteobacteria</taxon>
        <taxon>Rhodobacterales</taxon>
        <taxon>Paracoccaceae</taxon>
        <taxon>Pseudooceanicola</taxon>
    </lineage>
</organism>
<proteinExistence type="inferred from homology"/>
<evidence type="ECO:0000256" key="4">
    <source>
        <dbReference type="ARBA" id="ARBA00022692"/>
    </source>
</evidence>
<accession>A0A844W7G8</accession>
<comment type="caution">
    <text evidence="7">Lacks conserved residue(s) required for the propagation of feature annotation.</text>
</comment>
<comment type="subunit">
    <text evidence="7">The complex comprises the extracytoplasmic solute receptor protein and the two transmembrane proteins.</text>
</comment>
<evidence type="ECO:0000256" key="6">
    <source>
        <dbReference type="ARBA" id="ARBA00023136"/>
    </source>
</evidence>
<evidence type="ECO:0000256" key="1">
    <source>
        <dbReference type="ARBA" id="ARBA00004429"/>
    </source>
</evidence>
<feature type="transmembrane region" description="Helical" evidence="7">
    <location>
        <begin position="6"/>
        <end position="36"/>
    </location>
</feature>
<dbReference type="RefSeq" id="WP_160383277.1">
    <property type="nucleotide sequence ID" value="NZ_WNXQ01000008.1"/>
</dbReference>
<reference evidence="9 10" key="1">
    <citation type="submission" date="2019-11" db="EMBL/GenBank/DDBJ databases">
        <title>Pseudooceanicola pacifica sp. nov., isolated from deep-sea sediment of the Pacific Ocean.</title>
        <authorList>
            <person name="Lyu L."/>
        </authorList>
    </citation>
    <scope>NUCLEOTIDE SEQUENCE [LARGE SCALE GENOMIC DNA]</scope>
    <source>
        <strain evidence="9 10">216_PA32_1</strain>
    </source>
</reference>
<comment type="subcellular location">
    <subcellularLocation>
        <location evidence="1 7">Cell inner membrane</location>
        <topology evidence="1 7">Multi-pass membrane protein</topology>
    </subcellularLocation>
</comment>
<comment type="function">
    <text evidence="7">Part of the tripartite ATP-independent periplasmic (TRAP) transport system.</text>
</comment>
<keyword evidence="10" id="KW-1185">Reference proteome</keyword>
<dbReference type="PIRSF" id="PIRSF006066">
    <property type="entry name" value="HI0050"/>
    <property type="match status" value="1"/>
</dbReference>
<dbReference type="GO" id="GO:0022857">
    <property type="term" value="F:transmembrane transporter activity"/>
    <property type="evidence" value="ECO:0007669"/>
    <property type="project" value="UniProtKB-UniRule"/>
</dbReference>
<evidence type="ECO:0000256" key="7">
    <source>
        <dbReference type="RuleBase" id="RU369079"/>
    </source>
</evidence>
<keyword evidence="2" id="KW-1003">Cell membrane</keyword>
<comment type="caution">
    <text evidence="9">The sequence shown here is derived from an EMBL/GenBank/DDBJ whole genome shotgun (WGS) entry which is preliminary data.</text>
</comment>
<feature type="transmembrane region" description="Helical" evidence="7">
    <location>
        <begin position="140"/>
        <end position="164"/>
    </location>
</feature>
<dbReference type="NCBIfam" id="TIGR00786">
    <property type="entry name" value="dctM"/>
    <property type="match status" value="1"/>
</dbReference>
<feature type="transmembrane region" description="Helical" evidence="7">
    <location>
        <begin position="275"/>
        <end position="296"/>
    </location>
</feature>
<feature type="transmembrane region" description="Helical" evidence="7">
    <location>
        <begin position="402"/>
        <end position="425"/>
    </location>
</feature>
<dbReference type="PANTHER" id="PTHR33362:SF5">
    <property type="entry name" value="C4-DICARBOXYLATE TRAP TRANSPORTER LARGE PERMEASE PROTEIN DCTM"/>
    <property type="match status" value="1"/>
</dbReference>
<dbReference type="Pfam" id="PF06808">
    <property type="entry name" value="DctM"/>
    <property type="match status" value="1"/>
</dbReference>
<dbReference type="GO" id="GO:0005886">
    <property type="term" value="C:plasma membrane"/>
    <property type="evidence" value="ECO:0007669"/>
    <property type="project" value="UniProtKB-SubCell"/>
</dbReference>
<sequence>MTLGLLGLGVLLLVAFIGVPLGLTMMIVGFGGFAMVRGIDAGMAMVGQTITSNSMSYGFIVVPLFVLMGNFIFRADLARDLYRASYVWLGRYPGGLAMSTIVACGGFSAVSGSSVATAATMGQVTYPEMRRYGYSKELSAGTIAAGGTLGILIPPSVVLVLYGLLVEGDIGALFIAGILPGVISILSYLILIAALCKIFPGIGPRGEVFPMSERLSSLRGVWPVMALFLFVIGGIYFGVFTPTEAGGIGAVGALGFCILRGRMSWKVFFESIFEAGRMSAMIFTVALGAMIFSNFIEISRMPANLLEWVEAMNLSPMSVMWIILAIYLVLGCVFDGPAMVLLTVPLFAPLVALLGFDLIWFGIVVVVVTEISMVTPPIGINAFVLKSVLPELSLSQVFRGIAPFWIADIARLLLIVLYPPIALYLPTVMG</sequence>
<dbReference type="Proteomes" id="UP000443843">
    <property type="component" value="Unassembled WGS sequence"/>
</dbReference>
<evidence type="ECO:0000256" key="5">
    <source>
        <dbReference type="ARBA" id="ARBA00022989"/>
    </source>
</evidence>
<keyword evidence="5 7" id="KW-1133">Transmembrane helix</keyword>
<keyword evidence="3 7" id="KW-0997">Cell inner membrane</keyword>
<dbReference type="InterPro" id="IPR004681">
    <property type="entry name" value="TRAP_DctM"/>
</dbReference>
<feature type="transmembrane region" description="Helical" evidence="7">
    <location>
        <begin position="95"/>
        <end position="119"/>
    </location>
</feature>
<protein>
    <recommendedName>
        <fullName evidence="7">TRAP transporter large permease protein</fullName>
    </recommendedName>
</protein>
<evidence type="ECO:0000256" key="3">
    <source>
        <dbReference type="ARBA" id="ARBA00022519"/>
    </source>
</evidence>
<feature type="transmembrane region" description="Helical" evidence="7">
    <location>
        <begin position="346"/>
        <end position="368"/>
    </location>
</feature>
<dbReference type="AlphaFoldDB" id="A0A844W7G8"/>
<dbReference type="EMBL" id="WNXQ01000008">
    <property type="protein sequence ID" value="MWB79065.1"/>
    <property type="molecule type" value="Genomic_DNA"/>
</dbReference>
<name>A0A844W7G8_9RHOB</name>